<proteinExistence type="predicted"/>
<evidence type="ECO:0000313" key="3">
    <source>
        <dbReference type="Proteomes" id="UP000235371"/>
    </source>
</evidence>
<sequence length="332" mass="38837">MDPPNFARFNELPIEIRQKIWKLLAPERLFELCIEYVPRVKNQQTGIYERNPGAVVLRGRDGETDTQLQIAKRVVPSIPTLGIFLACKESREVATEFNATRFNAEKDKVIVVDARLDRPPTGWVPGSGSYRPKVRELLDGGLDHGAFKEALRSPRHIADFVSEATVDGIRNKAEACHDRAWSRFPEMETFTAILPRKIEPYLWSAFTEEWRKCDTNLAPRMSPIKLLVAQDEFLFSSWIILDRRERYFQNKSEWEIEWETIQAWGPEEGQRTPAKMEVVKRERAERRHFLQRFLGSEVGEREERVEWEAEVKWWAEKALAGDLRYSVRCQIY</sequence>
<keyword evidence="3" id="KW-1185">Reference proteome</keyword>
<evidence type="ECO:0000259" key="1">
    <source>
        <dbReference type="Pfam" id="PF20150"/>
    </source>
</evidence>
<gene>
    <name evidence="2" type="ORF">K444DRAFT_617754</name>
</gene>
<dbReference type="AlphaFoldDB" id="A0A2J6SXA4"/>
<dbReference type="Pfam" id="PF20150">
    <property type="entry name" value="2EXR"/>
    <property type="match status" value="1"/>
</dbReference>
<dbReference type="InParanoid" id="A0A2J6SXA4"/>
<dbReference type="RefSeq" id="XP_024732197.1">
    <property type="nucleotide sequence ID" value="XM_024881194.1"/>
</dbReference>
<organism evidence="2 3">
    <name type="scientific">Hyaloscypha bicolor E</name>
    <dbReference type="NCBI Taxonomy" id="1095630"/>
    <lineage>
        <taxon>Eukaryota</taxon>
        <taxon>Fungi</taxon>
        <taxon>Dikarya</taxon>
        <taxon>Ascomycota</taxon>
        <taxon>Pezizomycotina</taxon>
        <taxon>Leotiomycetes</taxon>
        <taxon>Helotiales</taxon>
        <taxon>Hyaloscyphaceae</taxon>
        <taxon>Hyaloscypha</taxon>
        <taxon>Hyaloscypha bicolor</taxon>
    </lineage>
</organism>
<dbReference type="GeneID" id="36589271"/>
<accession>A0A2J6SXA4</accession>
<name>A0A2J6SXA4_9HELO</name>
<feature type="domain" description="2EXR" evidence="1">
    <location>
        <begin position="6"/>
        <end position="115"/>
    </location>
</feature>
<protein>
    <recommendedName>
        <fullName evidence="1">2EXR domain-containing protein</fullName>
    </recommendedName>
</protein>
<reference evidence="2 3" key="1">
    <citation type="submission" date="2016-04" db="EMBL/GenBank/DDBJ databases">
        <title>A degradative enzymes factory behind the ericoid mycorrhizal symbiosis.</title>
        <authorList>
            <consortium name="DOE Joint Genome Institute"/>
            <person name="Martino E."/>
            <person name="Morin E."/>
            <person name="Grelet G."/>
            <person name="Kuo A."/>
            <person name="Kohler A."/>
            <person name="Daghino S."/>
            <person name="Barry K."/>
            <person name="Choi C."/>
            <person name="Cichocki N."/>
            <person name="Clum A."/>
            <person name="Copeland A."/>
            <person name="Hainaut M."/>
            <person name="Haridas S."/>
            <person name="Labutti K."/>
            <person name="Lindquist E."/>
            <person name="Lipzen A."/>
            <person name="Khouja H.-R."/>
            <person name="Murat C."/>
            <person name="Ohm R."/>
            <person name="Olson A."/>
            <person name="Spatafora J."/>
            <person name="Veneault-Fourrey C."/>
            <person name="Henrissat B."/>
            <person name="Grigoriev I."/>
            <person name="Martin F."/>
            <person name="Perotto S."/>
        </authorList>
    </citation>
    <scope>NUCLEOTIDE SEQUENCE [LARGE SCALE GENOMIC DNA]</scope>
    <source>
        <strain evidence="2 3">E</strain>
    </source>
</reference>
<dbReference type="EMBL" id="KZ613856">
    <property type="protein sequence ID" value="PMD55293.1"/>
    <property type="molecule type" value="Genomic_DNA"/>
</dbReference>
<dbReference type="InterPro" id="IPR045518">
    <property type="entry name" value="2EXR"/>
</dbReference>
<evidence type="ECO:0000313" key="2">
    <source>
        <dbReference type="EMBL" id="PMD55293.1"/>
    </source>
</evidence>
<dbReference type="Proteomes" id="UP000235371">
    <property type="component" value="Unassembled WGS sequence"/>
</dbReference>